<keyword evidence="7 10" id="KW-0862">Zinc</keyword>
<dbReference type="GO" id="GO:0070403">
    <property type="term" value="F:NAD+ binding"/>
    <property type="evidence" value="ECO:0007669"/>
    <property type="project" value="InterPro"/>
</dbReference>
<dbReference type="Pfam" id="PF02146">
    <property type="entry name" value="SIR2"/>
    <property type="match status" value="1"/>
</dbReference>
<comment type="similarity">
    <text evidence="3">Belongs to the sirtuin family. Class I subfamily.</text>
</comment>
<evidence type="ECO:0000256" key="8">
    <source>
        <dbReference type="ARBA" id="ARBA00023027"/>
    </source>
</evidence>
<dbReference type="GO" id="GO:0005637">
    <property type="term" value="C:nuclear inner membrane"/>
    <property type="evidence" value="ECO:0007669"/>
    <property type="project" value="TreeGrafter"/>
</dbReference>
<evidence type="ECO:0000256" key="4">
    <source>
        <dbReference type="ARBA" id="ARBA00012928"/>
    </source>
</evidence>
<evidence type="ECO:0000313" key="13">
    <source>
        <dbReference type="EMBL" id="KAA0198171.1"/>
    </source>
</evidence>
<feature type="binding site" evidence="10">
    <location>
        <position position="249"/>
    </location>
    <ligand>
        <name>Zn(2+)</name>
        <dbReference type="ChEBI" id="CHEBI:29105"/>
    </ligand>
</feature>
<keyword evidence="8" id="KW-0520">NAD</keyword>
<reference evidence="13" key="1">
    <citation type="submission" date="2019-05" db="EMBL/GenBank/DDBJ databases">
        <title>Annotation for the trematode Fasciolopsis buski.</title>
        <authorList>
            <person name="Choi Y.-J."/>
        </authorList>
    </citation>
    <scope>NUCLEOTIDE SEQUENCE</scope>
    <source>
        <strain evidence="13">HT</strain>
        <tissue evidence="13">Whole worm</tissue>
    </source>
</reference>
<evidence type="ECO:0000256" key="10">
    <source>
        <dbReference type="PROSITE-ProRule" id="PRU00236"/>
    </source>
</evidence>
<name>A0A8E0S087_9TREM</name>
<evidence type="ECO:0000256" key="5">
    <source>
        <dbReference type="ARBA" id="ARBA00022679"/>
    </source>
</evidence>
<keyword evidence="6 10" id="KW-0479">Metal-binding</keyword>
<feature type="compositionally biased region" description="Acidic residues" evidence="11">
    <location>
        <begin position="584"/>
        <end position="605"/>
    </location>
</feature>
<dbReference type="GO" id="GO:0002039">
    <property type="term" value="F:p53 binding"/>
    <property type="evidence" value="ECO:0007669"/>
    <property type="project" value="TreeGrafter"/>
</dbReference>
<feature type="region of interest" description="Disordered" evidence="11">
    <location>
        <begin position="574"/>
        <end position="637"/>
    </location>
</feature>
<dbReference type="EC" id="2.3.1.286" evidence="4"/>
<feature type="compositionally biased region" description="Basic and acidic residues" evidence="11">
    <location>
        <begin position="742"/>
        <end position="756"/>
    </location>
</feature>
<dbReference type="GO" id="GO:0005654">
    <property type="term" value="C:nucleoplasm"/>
    <property type="evidence" value="ECO:0007669"/>
    <property type="project" value="TreeGrafter"/>
</dbReference>
<keyword evidence="14" id="KW-1185">Reference proteome</keyword>
<evidence type="ECO:0000256" key="11">
    <source>
        <dbReference type="SAM" id="MobiDB-lite"/>
    </source>
</evidence>
<feature type="region of interest" description="Disordered" evidence="11">
    <location>
        <begin position="649"/>
        <end position="756"/>
    </location>
</feature>
<keyword evidence="9" id="KW-0539">Nucleus</keyword>
<dbReference type="GO" id="GO:0003714">
    <property type="term" value="F:transcription corepressor activity"/>
    <property type="evidence" value="ECO:0007669"/>
    <property type="project" value="TreeGrafter"/>
</dbReference>
<feature type="domain" description="Deacetylase sirtuin-type" evidence="12">
    <location>
        <begin position="114"/>
        <end position="420"/>
    </location>
</feature>
<evidence type="ECO:0000256" key="9">
    <source>
        <dbReference type="ARBA" id="ARBA00023242"/>
    </source>
</evidence>
<dbReference type="PROSITE" id="PS50305">
    <property type="entry name" value="SIRTUIN"/>
    <property type="match status" value="1"/>
</dbReference>
<evidence type="ECO:0000256" key="7">
    <source>
        <dbReference type="ARBA" id="ARBA00022833"/>
    </source>
</evidence>
<dbReference type="InterPro" id="IPR026590">
    <property type="entry name" value="Ssirtuin_cat_dom"/>
</dbReference>
<evidence type="ECO:0000256" key="3">
    <source>
        <dbReference type="ARBA" id="ARBA00006924"/>
    </source>
</evidence>
<dbReference type="Gene3D" id="3.40.50.1220">
    <property type="entry name" value="TPP-binding domain"/>
    <property type="match status" value="1"/>
</dbReference>
<evidence type="ECO:0000256" key="1">
    <source>
        <dbReference type="ARBA" id="ARBA00001947"/>
    </source>
</evidence>
<dbReference type="Proteomes" id="UP000728185">
    <property type="component" value="Unassembled WGS sequence"/>
</dbReference>
<feature type="binding site" evidence="10">
    <location>
        <position position="252"/>
    </location>
    <ligand>
        <name>Zn(2+)</name>
        <dbReference type="ChEBI" id="CHEBI:29105"/>
    </ligand>
</feature>
<dbReference type="EMBL" id="LUCM01001905">
    <property type="protein sequence ID" value="KAA0198171.1"/>
    <property type="molecule type" value="Genomic_DNA"/>
</dbReference>
<keyword evidence="5" id="KW-0808">Transferase</keyword>
<dbReference type="InterPro" id="IPR050134">
    <property type="entry name" value="NAD-dep_sirtuin_deacylases"/>
</dbReference>
<feature type="binding site" evidence="10">
    <location>
        <position position="273"/>
    </location>
    <ligand>
        <name>Zn(2+)</name>
        <dbReference type="ChEBI" id="CHEBI:29105"/>
    </ligand>
</feature>
<evidence type="ECO:0000259" key="12">
    <source>
        <dbReference type="PROSITE" id="PS50305"/>
    </source>
</evidence>
<dbReference type="PANTHER" id="PTHR11085">
    <property type="entry name" value="NAD-DEPENDENT PROTEIN DEACYLASE SIRTUIN-5, MITOCHONDRIAL-RELATED"/>
    <property type="match status" value="1"/>
</dbReference>
<comment type="subcellular location">
    <subcellularLocation>
        <location evidence="2">Nucleus</location>
    </subcellularLocation>
</comment>
<dbReference type="GO" id="GO:0046872">
    <property type="term" value="F:metal ion binding"/>
    <property type="evidence" value="ECO:0007669"/>
    <property type="project" value="UniProtKB-KW"/>
</dbReference>
<feature type="compositionally biased region" description="Basic and acidic residues" evidence="11">
    <location>
        <begin position="607"/>
        <end position="620"/>
    </location>
</feature>
<dbReference type="AlphaFoldDB" id="A0A8E0S087"/>
<dbReference type="InterPro" id="IPR026591">
    <property type="entry name" value="Sirtuin_cat_small_dom_sf"/>
</dbReference>
<accession>A0A8E0S087</accession>
<dbReference type="InterPro" id="IPR003000">
    <property type="entry name" value="Sirtuin"/>
</dbReference>
<evidence type="ECO:0000313" key="14">
    <source>
        <dbReference type="Proteomes" id="UP000728185"/>
    </source>
</evidence>
<sequence>MSDFSDIVVVSSEEDTGGSDQSAAEVAAGNVVSVDDESESDCEIVSVDNAQEEKWRDVRGPFKRLNALLRAGHNDPRMLLIRLFGIEESSLPNDPLQLWGLLLTLLAEPTPRRRLRRINTLEKVIELLTSCKSILVVTGAGISVSCGIPDFRSRDGVYARLSKDYPDLSSPQAMFDMAYFVQNPSPFFKFAKEIFPGQFTPSLTHRFVALLETKNKLLRNYTQNIDTLEQAAGITRLIQCHGSFASASCTSCKYRVSGDQIKDDIFAQKIPYCPRCRPKGTHQAAYSANGTWSFPSSSNKNSVINATDDNSGTCQATQFSRYSAEASFGILKPDIVFFGEDLSSEFHNTLASDVKETDLVLVMGSSLKVRPVSHIPNSIPGHVPQILINREPLSNHDFDVELLGDCDVIVSELCIRLGWLLDDSLGPSTAEPGTLIPLRELWENRMKMVENGEKENARLNTARANEEGAGKGLKDNTISEQEAIKSASQAAMDIASNSGVISKDTEAPNGNDAESAKNVVEIKGSDDESEEEDAWEVAAYLPLGSFTRIPPNQYVFSGAEVYISQDEDMSMILSSHESSCSPENCEDEDDVDSDEEKEDDEDNGDNDGTKPRGITDKDKVNGLGSTASEKAKRLSLTVRTDEAGDHILERMLHYPSPDASSHSRATLGAQIRSPRFHSSSSGKHTCSDEPRTPPPTPRHPDPEHSVPLASVASPLNIMDNISVEASDSPKALPCVLPTLDGPDPKRPRSDEDSATD</sequence>
<evidence type="ECO:0000256" key="6">
    <source>
        <dbReference type="ARBA" id="ARBA00022723"/>
    </source>
</evidence>
<comment type="cofactor">
    <cofactor evidence="1">
        <name>Zn(2+)</name>
        <dbReference type="ChEBI" id="CHEBI:29105"/>
    </cofactor>
</comment>
<dbReference type="Gene3D" id="3.30.1600.10">
    <property type="entry name" value="SIR2/SIRT2 'Small Domain"/>
    <property type="match status" value="1"/>
</dbReference>
<feature type="region of interest" description="Disordered" evidence="11">
    <location>
        <begin position="1"/>
        <end position="26"/>
    </location>
</feature>
<dbReference type="GO" id="GO:0033553">
    <property type="term" value="C:rDNA heterochromatin"/>
    <property type="evidence" value="ECO:0007669"/>
    <property type="project" value="TreeGrafter"/>
</dbReference>
<dbReference type="GO" id="GO:0017136">
    <property type="term" value="F:histone deacetylase activity, NAD-dependent"/>
    <property type="evidence" value="ECO:0007669"/>
    <property type="project" value="TreeGrafter"/>
</dbReference>
<dbReference type="OrthoDB" id="424302at2759"/>
<comment type="caution">
    <text evidence="13">The sequence shown here is derived from an EMBL/GenBank/DDBJ whole genome shotgun (WGS) entry which is preliminary data.</text>
</comment>
<dbReference type="PANTHER" id="PTHR11085:SF9">
    <property type="entry name" value="NAD-DEPENDENT PROTEIN DEACETYLASE SIRTUIN-1"/>
    <property type="match status" value="1"/>
</dbReference>
<gene>
    <name evidence="13" type="ORF">FBUS_05500</name>
</gene>
<feature type="binding site" evidence="10">
    <location>
        <position position="314"/>
    </location>
    <ligand>
        <name>Zn(2+)</name>
        <dbReference type="ChEBI" id="CHEBI:29105"/>
    </ligand>
</feature>
<feature type="active site" description="Proton acceptor" evidence="10">
    <location>
        <position position="241"/>
    </location>
</feature>
<dbReference type="FunFam" id="3.30.1600.10:FF:000013">
    <property type="entry name" value="NAD-dependent protein deacetylase sirtuin-1"/>
    <property type="match status" value="1"/>
</dbReference>
<proteinExistence type="inferred from homology"/>
<dbReference type="SUPFAM" id="SSF52467">
    <property type="entry name" value="DHS-like NAD/FAD-binding domain"/>
    <property type="match status" value="1"/>
</dbReference>
<protein>
    <recommendedName>
        <fullName evidence="4">protein acetyllysine N-acetyltransferase</fullName>
        <ecNumber evidence="4">2.3.1.286</ecNumber>
    </recommendedName>
</protein>
<organism evidence="13 14">
    <name type="scientific">Fasciolopsis buskii</name>
    <dbReference type="NCBI Taxonomy" id="27845"/>
    <lineage>
        <taxon>Eukaryota</taxon>
        <taxon>Metazoa</taxon>
        <taxon>Spiralia</taxon>
        <taxon>Lophotrochozoa</taxon>
        <taxon>Platyhelminthes</taxon>
        <taxon>Trematoda</taxon>
        <taxon>Digenea</taxon>
        <taxon>Plagiorchiida</taxon>
        <taxon>Echinostomata</taxon>
        <taxon>Echinostomatoidea</taxon>
        <taxon>Fasciolidae</taxon>
        <taxon>Fasciolopsis</taxon>
    </lineage>
</organism>
<dbReference type="InterPro" id="IPR029035">
    <property type="entry name" value="DHS-like_NAD/FAD-binding_dom"/>
</dbReference>
<evidence type="ECO:0000256" key="2">
    <source>
        <dbReference type="ARBA" id="ARBA00004123"/>
    </source>
</evidence>